<keyword evidence="6 10" id="KW-0010">Activator</keyword>
<keyword evidence="7 10" id="KW-0804">Transcription</keyword>
<sequence>MGDDGSWRTQAFRQSVVSKIEEAIRQSGMTTSRNSLEMENHVFQKAKTKEEYLGYVARLILHVREMNSKKGTGIGVPGTNQGAPGVPDPINALQTLAIQGTRNPLMTMGGPQQSAMGAQQQITATNLLQTLNRGPGQAMNANMQQNLQPRPNMGIGPNGGPLANQMNNQMGQMSGQIPNQMANQLGGQMPNNGINQMPNQLSNQMQGPVQNQIGNQMPNQLSGQLQMGGSMQGSIGGPMGNQIPNQMLSQMQTNKPGAMMMNAPNSGFPRNSTPNQFLRQSPSPSVQSPAGLSGAPPSNQMVASPALAPSPSSQMSILGAGGPPRSVGMVPSPGSSLNTPGQPNQSPMGMQDEQAYREKVRQLSKYIEPLRKMIARMGNDGEHVEKLSKMKKLLEILSNPQQRMPLETLKKCEVVLEKLDFKRSDGSVPTTSTAHLPIKEHHVFNPLLEAVSNNLQSSVINHTLHRTFGPTLEALFGPEIKLVPPLKKMKIEEPISDIPDVLQGEIARLDQRFKVSLDPNQQPGSKSIQLTCWLDDKQLPCVPPISLIVPEDYPKSAPSCHMAAHEYNATQFLSAVQTALLARIKKLPKYFSVSQLLDTWEMSVRQASAPTSVPVFPTTLLMG</sequence>
<accession>A0A482W6P7</accession>
<evidence type="ECO:0000256" key="11">
    <source>
        <dbReference type="SAM" id="MobiDB-lite"/>
    </source>
</evidence>
<evidence type="ECO:0000256" key="3">
    <source>
        <dbReference type="ARBA" id="ARBA00011837"/>
    </source>
</evidence>
<reference evidence="15 16" key="1">
    <citation type="submission" date="2017-03" db="EMBL/GenBank/DDBJ databases">
        <title>Genome of the blue death feigning beetle - Asbolus verrucosus.</title>
        <authorList>
            <person name="Rider S.D."/>
        </authorList>
    </citation>
    <scope>NUCLEOTIDE SEQUENCE [LARGE SCALE GENOMIC DNA]</scope>
    <source>
        <strain evidence="15">Butters</strain>
        <tissue evidence="15">Head and leg muscle</tissue>
    </source>
</reference>
<evidence type="ECO:0000256" key="7">
    <source>
        <dbReference type="ARBA" id="ARBA00023163"/>
    </source>
</evidence>
<evidence type="ECO:0000256" key="8">
    <source>
        <dbReference type="ARBA" id="ARBA00023242"/>
    </source>
</evidence>
<dbReference type="Gene3D" id="1.10.246.20">
    <property type="entry name" value="Coactivator CBP, KIX domain"/>
    <property type="match status" value="1"/>
</dbReference>
<dbReference type="InterPro" id="IPR048385">
    <property type="entry name" value="Med15_central"/>
</dbReference>
<dbReference type="PANTHER" id="PTHR31804:SF3">
    <property type="entry name" value="MEDIATOR OF RNA POLYMERASE II TRANSCRIPTION SUBUNIT 15"/>
    <property type="match status" value="1"/>
</dbReference>
<keyword evidence="8 10" id="KW-0539">Nucleus</keyword>
<dbReference type="AlphaFoldDB" id="A0A482W6P7"/>
<name>A0A482W6P7_ASBVE</name>
<evidence type="ECO:0000256" key="4">
    <source>
        <dbReference type="ARBA" id="ARBA00019613"/>
    </source>
</evidence>
<dbReference type="FunFam" id="1.10.246.20:FF:000002">
    <property type="entry name" value="Mediator of RNA polymerase II transcription subunit 15"/>
    <property type="match status" value="1"/>
</dbReference>
<evidence type="ECO:0000259" key="12">
    <source>
        <dbReference type="Pfam" id="PF09606"/>
    </source>
</evidence>
<dbReference type="InterPro" id="IPR036529">
    <property type="entry name" value="KIX_dom_sf"/>
</dbReference>
<dbReference type="STRING" id="1661398.A0A482W6P7"/>
<evidence type="ECO:0000256" key="2">
    <source>
        <dbReference type="ARBA" id="ARBA00009807"/>
    </source>
</evidence>
<protein>
    <recommendedName>
        <fullName evidence="4 10">Mediator of RNA polymerase II transcription subunit 15</fullName>
    </recommendedName>
    <alternativeName>
        <fullName evidence="9 10">Mediator complex subunit 15</fullName>
    </alternativeName>
</protein>
<dbReference type="EMBL" id="QDEB01022897">
    <property type="protein sequence ID" value="RZC40814.1"/>
    <property type="molecule type" value="Genomic_DNA"/>
</dbReference>
<proteinExistence type="inferred from homology"/>
<evidence type="ECO:0000256" key="5">
    <source>
        <dbReference type="ARBA" id="ARBA00023015"/>
    </source>
</evidence>
<evidence type="ECO:0000259" key="14">
    <source>
        <dbReference type="Pfam" id="PF21539"/>
    </source>
</evidence>
<dbReference type="GO" id="GO:0005634">
    <property type="term" value="C:nucleus"/>
    <property type="evidence" value="ECO:0007669"/>
    <property type="project" value="UniProtKB-SubCell"/>
</dbReference>
<dbReference type="Pfam" id="PF21538">
    <property type="entry name" value="Med15_M"/>
    <property type="match status" value="1"/>
</dbReference>
<comment type="function">
    <text evidence="10">Component of the Mediator complex, a coactivator involved in the regulated transcription of nearly all RNA polymerase II-dependent genes. Mediator functions as a bridge to convey information from gene-specific regulatory proteins to the basal RNA polymerase II transcription machinery. Mediator is recruited to promoters by direct interactions with regulatory proteins and serves as a scaffold for the assembly of a functional preinitiation complex with RNA polymerase II and the general transcription factors.</text>
</comment>
<dbReference type="PANTHER" id="PTHR31804">
    <property type="entry name" value="MEDIATOR OF RNA POLYMERASE II TRANSCRIPTION SUBUNIT 15"/>
    <property type="match status" value="1"/>
</dbReference>
<organism evidence="15 16">
    <name type="scientific">Asbolus verrucosus</name>
    <name type="common">Desert ironclad beetle</name>
    <dbReference type="NCBI Taxonomy" id="1661398"/>
    <lineage>
        <taxon>Eukaryota</taxon>
        <taxon>Metazoa</taxon>
        <taxon>Ecdysozoa</taxon>
        <taxon>Arthropoda</taxon>
        <taxon>Hexapoda</taxon>
        <taxon>Insecta</taxon>
        <taxon>Pterygota</taxon>
        <taxon>Neoptera</taxon>
        <taxon>Endopterygota</taxon>
        <taxon>Coleoptera</taxon>
        <taxon>Polyphaga</taxon>
        <taxon>Cucujiformia</taxon>
        <taxon>Tenebrionidae</taxon>
        <taxon>Pimeliinae</taxon>
        <taxon>Asbolus</taxon>
    </lineage>
</organism>
<evidence type="ECO:0000259" key="13">
    <source>
        <dbReference type="Pfam" id="PF21538"/>
    </source>
</evidence>
<comment type="subunit">
    <text evidence="3 10">Component of the Mediator complex.</text>
</comment>
<keyword evidence="5 10" id="KW-0805">Transcription regulation</keyword>
<feature type="domain" description="ARC105/Med15 mediator subunit C-terminal" evidence="14">
    <location>
        <begin position="498"/>
        <end position="606"/>
    </location>
</feature>
<evidence type="ECO:0000256" key="10">
    <source>
        <dbReference type="RuleBase" id="RU364148"/>
    </source>
</evidence>
<comment type="subcellular location">
    <subcellularLocation>
        <location evidence="1 10">Nucleus</location>
    </subcellularLocation>
</comment>
<feature type="non-terminal residue" evidence="15">
    <location>
        <position position="623"/>
    </location>
</feature>
<evidence type="ECO:0000313" key="16">
    <source>
        <dbReference type="Proteomes" id="UP000292052"/>
    </source>
</evidence>
<dbReference type="Pfam" id="PF09606">
    <property type="entry name" value="Med15_N"/>
    <property type="match status" value="1"/>
</dbReference>
<keyword evidence="16" id="KW-1185">Reference proteome</keyword>
<feature type="region of interest" description="Disordered" evidence="11">
    <location>
        <begin position="263"/>
        <end position="349"/>
    </location>
</feature>
<feature type="compositionally biased region" description="Low complexity" evidence="11">
    <location>
        <begin position="164"/>
        <end position="173"/>
    </location>
</feature>
<dbReference type="GO" id="GO:0006355">
    <property type="term" value="P:regulation of DNA-templated transcription"/>
    <property type="evidence" value="ECO:0007669"/>
    <property type="project" value="InterPro"/>
</dbReference>
<feature type="compositionally biased region" description="Polar residues" evidence="11">
    <location>
        <begin position="333"/>
        <end position="348"/>
    </location>
</feature>
<evidence type="ECO:0000256" key="1">
    <source>
        <dbReference type="ARBA" id="ARBA00004123"/>
    </source>
</evidence>
<gene>
    <name evidence="10" type="primary">MED15</name>
    <name evidence="15" type="ORF">BDFB_013307</name>
</gene>
<dbReference type="Proteomes" id="UP000292052">
    <property type="component" value="Unassembled WGS sequence"/>
</dbReference>
<dbReference type="OrthoDB" id="10055322at2759"/>
<evidence type="ECO:0000313" key="15">
    <source>
        <dbReference type="EMBL" id="RZC40814.1"/>
    </source>
</evidence>
<dbReference type="Pfam" id="PF21539">
    <property type="entry name" value="Med15_C"/>
    <property type="match status" value="1"/>
</dbReference>
<feature type="compositionally biased region" description="Polar residues" evidence="11">
    <location>
        <begin position="263"/>
        <end position="302"/>
    </location>
</feature>
<feature type="domain" description="ARC105/Med15 mediator subunit central" evidence="13">
    <location>
        <begin position="352"/>
        <end position="473"/>
    </location>
</feature>
<feature type="domain" description="Mediator of RNA polymerase II transcription subunit 15 N-terminal" evidence="12">
    <location>
        <begin position="4"/>
        <end position="71"/>
    </location>
</feature>
<dbReference type="GO" id="GO:0003712">
    <property type="term" value="F:transcription coregulator activity"/>
    <property type="evidence" value="ECO:0007669"/>
    <property type="project" value="InterPro"/>
</dbReference>
<feature type="compositionally biased region" description="Low complexity" evidence="11">
    <location>
        <begin position="303"/>
        <end position="313"/>
    </location>
</feature>
<feature type="compositionally biased region" description="Polar residues" evidence="11">
    <location>
        <begin position="174"/>
        <end position="221"/>
    </location>
</feature>
<comment type="similarity">
    <text evidence="2 10">Belongs to the Mediator complex subunit 15 family.</text>
</comment>
<comment type="caution">
    <text evidence="15">The sequence shown here is derived from an EMBL/GenBank/DDBJ whole genome shotgun (WGS) entry which is preliminary data.</text>
</comment>
<feature type="region of interest" description="Disordered" evidence="11">
    <location>
        <begin position="154"/>
        <end position="221"/>
    </location>
</feature>
<evidence type="ECO:0000256" key="6">
    <source>
        <dbReference type="ARBA" id="ARBA00023159"/>
    </source>
</evidence>
<dbReference type="InterPro" id="IPR048386">
    <property type="entry name" value="Med15_C"/>
</dbReference>
<dbReference type="InterPro" id="IPR019087">
    <property type="entry name" value="Med15_N"/>
</dbReference>
<evidence type="ECO:0000256" key="9">
    <source>
        <dbReference type="ARBA" id="ARBA00032016"/>
    </source>
</evidence>